<evidence type="ECO:0000313" key="4">
    <source>
        <dbReference type="Proteomes" id="UP001153069"/>
    </source>
</evidence>
<dbReference type="EMBL" id="CAICTM010000436">
    <property type="protein sequence ID" value="CAB9510456.1"/>
    <property type="molecule type" value="Genomic_DNA"/>
</dbReference>
<keyword evidence="4" id="KW-1185">Reference proteome</keyword>
<dbReference type="OrthoDB" id="10260542at2759"/>
<dbReference type="SUPFAM" id="SSF51182">
    <property type="entry name" value="RmlC-like cupins"/>
    <property type="match status" value="1"/>
</dbReference>
<gene>
    <name evidence="3" type="ORF">SEMRO_437_G142780.1</name>
</gene>
<comment type="caution">
    <text evidence="3">The sequence shown here is derived from an EMBL/GenBank/DDBJ whole genome shotgun (WGS) entry which is preliminary data.</text>
</comment>
<dbReference type="Pfam" id="PF05899">
    <property type="entry name" value="Cupin_3"/>
    <property type="match status" value="1"/>
</dbReference>
<organism evidence="3 4">
    <name type="scientific">Seminavis robusta</name>
    <dbReference type="NCBI Taxonomy" id="568900"/>
    <lineage>
        <taxon>Eukaryota</taxon>
        <taxon>Sar</taxon>
        <taxon>Stramenopiles</taxon>
        <taxon>Ochrophyta</taxon>
        <taxon>Bacillariophyta</taxon>
        <taxon>Bacillariophyceae</taxon>
        <taxon>Bacillariophycidae</taxon>
        <taxon>Naviculales</taxon>
        <taxon>Naviculaceae</taxon>
        <taxon>Seminavis</taxon>
    </lineage>
</organism>
<dbReference type="InterPro" id="IPR008579">
    <property type="entry name" value="UGlyAH_Cupin_dom"/>
</dbReference>
<dbReference type="InterPro" id="IPR014710">
    <property type="entry name" value="RmlC-like_jellyroll"/>
</dbReference>
<dbReference type="PANTHER" id="PTHR33271">
    <property type="entry name" value="OS04G0445200 PROTEIN"/>
    <property type="match status" value="1"/>
</dbReference>
<dbReference type="InterPro" id="IPR011051">
    <property type="entry name" value="RmlC_Cupin_sf"/>
</dbReference>
<feature type="signal peptide" evidence="1">
    <location>
        <begin position="1"/>
        <end position="20"/>
    </location>
</feature>
<accession>A0A9N8DX86</accession>
<evidence type="ECO:0000313" key="3">
    <source>
        <dbReference type="EMBL" id="CAB9510456.1"/>
    </source>
</evidence>
<feature type="domain" description="(S)-ureidoglycine aminohydrolase cupin" evidence="2">
    <location>
        <begin position="123"/>
        <end position="176"/>
    </location>
</feature>
<reference evidence="3" key="1">
    <citation type="submission" date="2020-06" db="EMBL/GenBank/DDBJ databases">
        <authorList>
            <consortium name="Plant Systems Biology data submission"/>
        </authorList>
    </citation>
    <scope>NUCLEOTIDE SEQUENCE</scope>
    <source>
        <strain evidence="3">D6</strain>
    </source>
</reference>
<evidence type="ECO:0000259" key="2">
    <source>
        <dbReference type="Pfam" id="PF05899"/>
    </source>
</evidence>
<dbReference type="Proteomes" id="UP001153069">
    <property type="component" value="Unassembled WGS sequence"/>
</dbReference>
<dbReference type="AlphaFoldDB" id="A0A9N8DX86"/>
<name>A0A9N8DX86_9STRA</name>
<protein>
    <submittedName>
        <fullName evidence="3">Ethanolamine utilisation protein EutQ</fullName>
    </submittedName>
</protein>
<sequence>MLRTALLAALVFCLCRRVQGFTAYHHHYNNLCSTTTATSTTRLLLSSSSTEEDEIHPAVLEWPDKYCSNEEECGLGPRVLHMEFTVEPGSAELVEDLDALNWPTWTTANKEKWAVGNQNADKIMPYGELSYVLSGKLEIIPSGQEEAVIVGPGDLVTFPKGFQASWRVLEELTWHYFLY</sequence>
<dbReference type="PANTHER" id="PTHR33271:SF22">
    <property type="entry name" value="OS04G0445200 PROTEIN"/>
    <property type="match status" value="1"/>
</dbReference>
<proteinExistence type="predicted"/>
<keyword evidence="1" id="KW-0732">Signal</keyword>
<dbReference type="Gene3D" id="2.60.120.10">
    <property type="entry name" value="Jelly Rolls"/>
    <property type="match status" value="1"/>
</dbReference>
<evidence type="ECO:0000256" key="1">
    <source>
        <dbReference type="SAM" id="SignalP"/>
    </source>
</evidence>
<feature type="chain" id="PRO_5040365412" evidence="1">
    <location>
        <begin position="21"/>
        <end position="179"/>
    </location>
</feature>